<dbReference type="Gene3D" id="3.90.1310.10">
    <property type="entry name" value="Penicillin-binding protein 2a (Domain 2)"/>
    <property type="match status" value="1"/>
</dbReference>
<protein>
    <submittedName>
        <fullName evidence="7">Penicillin-binding protein</fullName>
    </submittedName>
</protein>
<evidence type="ECO:0000256" key="1">
    <source>
        <dbReference type="ARBA" id="ARBA00004370"/>
    </source>
</evidence>
<dbReference type="InterPro" id="IPR001460">
    <property type="entry name" value="PCN-bd_Tpept"/>
</dbReference>
<dbReference type="InterPro" id="IPR005311">
    <property type="entry name" value="PBP_dimer"/>
</dbReference>
<evidence type="ECO:0000256" key="3">
    <source>
        <dbReference type="ARBA" id="ARBA00023136"/>
    </source>
</evidence>
<keyword evidence="2" id="KW-0121">Carboxypeptidase</keyword>
<dbReference type="InterPro" id="IPR050515">
    <property type="entry name" value="Beta-lactam/transpept"/>
</dbReference>
<dbReference type="Gene3D" id="3.40.710.10">
    <property type="entry name" value="DD-peptidase/beta-lactamase superfamily"/>
    <property type="match status" value="1"/>
</dbReference>
<dbReference type="GO" id="GO:0071555">
    <property type="term" value="P:cell wall organization"/>
    <property type="evidence" value="ECO:0007669"/>
    <property type="project" value="TreeGrafter"/>
</dbReference>
<reference evidence="7 8" key="1">
    <citation type="submission" date="2017-08" db="EMBL/GenBank/DDBJ databases">
        <title>Infants hospitalized years apart are colonized by the same room-sourced microbial strains.</title>
        <authorList>
            <person name="Brooks B."/>
            <person name="Olm M.R."/>
            <person name="Firek B.A."/>
            <person name="Baker R."/>
            <person name="Thomas B.C."/>
            <person name="Morowitz M.J."/>
            <person name="Banfield J.F."/>
        </authorList>
    </citation>
    <scope>NUCLEOTIDE SEQUENCE [LARGE SCALE GENOMIC DNA]</scope>
    <source>
        <strain evidence="7">S2_003_000_R2_4</strain>
    </source>
</reference>
<keyword evidence="3 4" id="KW-0472">Membrane</keyword>
<dbReference type="Pfam" id="PF03717">
    <property type="entry name" value="PBP_dimer"/>
    <property type="match status" value="1"/>
</dbReference>
<dbReference type="Gene3D" id="3.30.450.330">
    <property type="match status" value="1"/>
</dbReference>
<evidence type="ECO:0000259" key="5">
    <source>
        <dbReference type="Pfam" id="PF00905"/>
    </source>
</evidence>
<evidence type="ECO:0000259" key="6">
    <source>
        <dbReference type="Pfam" id="PF03717"/>
    </source>
</evidence>
<keyword evidence="4" id="KW-0812">Transmembrane</keyword>
<gene>
    <name evidence="7" type="ORF">DI526_14445</name>
</gene>
<dbReference type="InterPro" id="IPR012338">
    <property type="entry name" value="Beta-lactam/transpept-like"/>
</dbReference>
<sequence length="590" mass="62706">MSLSNLGPGGFHSPAWRWLVERVWRLEHAFERSRAAAKPQDDTRIRIFLVMVFFGLCFVGVALGAGWSALFSNAGRGNGYAQGADGARGDVVDRNGKLLAVDLAHYALYVDPREVWDTKETRRALGRALPQVPAKRLDKIVFGDHRTFVVGGLTPDEKDAIFNLGLPGISFEEQERRMYPLGPTAAHLVGFVDSGGKGLAGAERALDDPIRKAVGGDGGGPVQLSIDVRVQAALEDELRKAAAEFTPKGAVGLVTNVHTGEILGLASLPDYDANKAGEASDDQRLNRAAASVYEMGSTFKAFTVAIGLDTGVATPASTFDAREPFKLGYRTIHDYHAAKAILTLVEVFKHSSNIGTAMLAEKIGGERLSRYFTALGLTKPAKVELMESARPLTPRKWDMDAVASTSFGHGMNVSPLALAQAMGALLNGGKMLPLTIKKMPDGVRPEGTRVLSEATSAEMLKIMRANVVPGEGGSGGKADVPGLSVGGKTGTGEKYDPSIRGYNHQRQVSSFAAVFPTEGPLEADRYFVLILMDEPHGTAASYGFSTGGWVGAPAAGKVIERIAPFLGVKRKQDLVTIAAPTQNAAPEAGL</sequence>
<dbReference type="GO" id="GO:0004180">
    <property type="term" value="F:carboxypeptidase activity"/>
    <property type="evidence" value="ECO:0007669"/>
    <property type="project" value="UniProtKB-KW"/>
</dbReference>
<dbReference type="EMBL" id="QFQZ01000047">
    <property type="protein sequence ID" value="PZR33097.1"/>
    <property type="molecule type" value="Genomic_DNA"/>
</dbReference>
<dbReference type="AlphaFoldDB" id="A0A2W5V2Y7"/>
<dbReference type="InterPro" id="IPR036138">
    <property type="entry name" value="PBP_dimer_sf"/>
</dbReference>
<dbReference type="Proteomes" id="UP000249393">
    <property type="component" value="Unassembled WGS sequence"/>
</dbReference>
<dbReference type="Pfam" id="PF00905">
    <property type="entry name" value="Transpeptidase"/>
    <property type="match status" value="1"/>
</dbReference>
<evidence type="ECO:0000256" key="4">
    <source>
        <dbReference type="SAM" id="Phobius"/>
    </source>
</evidence>
<feature type="domain" description="Penicillin-binding protein transpeptidase" evidence="5">
    <location>
        <begin position="253"/>
        <end position="538"/>
    </location>
</feature>
<comment type="subcellular location">
    <subcellularLocation>
        <location evidence="1">Membrane</location>
    </subcellularLocation>
</comment>
<accession>A0A2W5V2Y7</accession>
<feature type="domain" description="Penicillin-binding protein dimerisation" evidence="6">
    <location>
        <begin position="86"/>
        <end position="194"/>
    </location>
</feature>
<name>A0A2W5V2Y7_9CAUL</name>
<dbReference type="SUPFAM" id="SSF56519">
    <property type="entry name" value="Penicillin binding protein dimerisation domain"/>
    <property type="match status" value="1"/>
</dbReference>
<evidence type="ECO:0000313" key="8">
    <source>
        <dbReference type="Proteomes" id="UP000249393"/>
    </source>
</evidence>
<keyword evidence="2" id="KW-0378">Hydrolase</keyword>
<dbReference type="SUPFAM" id="SSF56601">
    <property type="entry name" value="beta-lactamase/transpeptidase-like"/>
    <property type="match status" value="1"/>
</dbReference>
<evidence type="ECO:0000256" key="2">
    <source>
        <dbReference type="ARBA" id="ARBA00022645"/>
    </source>
</evidence>
<dbReference type="GO" id="GO:0005886">
    <property type="term" value="C:plasma membrane"/>
    <property type="evidence" value="ECO:0007669"/>
    <property type="project" value="TreeGrafter"/>
</dbReference>
<evidence type="ECO:0000313" key="7">
    <source>
        <dbReference type="EMBL" id="PZR33097.1"/>
    </source>
</evidence>
<dbReference type="GO" id="GO:0008658">
    <property type="term" value="F:penicillin binding"/>
    <property type="evidence" value="ECO:0007669"/>
    <property type="project" value="InterPro"/>
</dbReference>
<dbReference type="RefSeq" id="WP_304279325.1">
    <property type="nucleotide sequence ID" value="NZ_QFQZ01000047.1"/>
</dbReference>
<keyword evidence="4" id="KW-1133">Transmembrane helix</keyword>
<organism evidence="7 8">
    <name type="scientific">Caulobacter segnis</name>
    <dbReference type="NCBI Taxonomy" id="88688"/>
    <lineage>
        <taxon>Bacteria</taxon>
        <taxon>Pseudomonadati</taxon>
        <taxon>Pseudomonadota</taxon>
        <taxon>Alphaproteobacteria</taxon>
        <taxon>Caulobacterales</taxon>
        <taxon>Caulobacteraceae</taxon>
        <taxon>Caulobacter</taxon>
    </lineage>
</organism>
<comment type="caution">
    <text evidence="7">The sequence shown here is derived from an EMBL/GenBank/DDBJ whole genome shotgun (WGS) entry which is preliminary data.</text>
</comment>
<dbReference type="PANTHER" id="PTHR30627:SF1">
    <property type="entry name" value="PEPTIDOGLYCAN D,D-TRANSPEPTIDASE FTSI"/>
    <property type="match status" value="1"/>
</dbReference>
<proteinExistence type="predicted"/>
<dbReference type="PANTHER" id="PTHR30627">
    <property type="entry name" value="PEPTIDOGLYCAN D,D-TRANSPEPTIDASE"/>
    <property type="match status" value="1"/>
</dbReference>
<feature type="transmembrane region" description="Helical" evidence="4">
    <location>
        <begin position="47"/>
        <end position="70"/>
    </location>
</feature>
<keyword evidence="2" id="KW-0645">Protease</keyword>